<dbReference type="KEGG" id="cvt:B843_10165"/>
<accession>W5YA73</accession>
<dbReference type="Gene3D" id="3.30.70.1210">
    <property type="entry name" value="Crispr-associated protein, domain 2"/>
    <property type="match status" value="1"/>
</dbReference>
<sequence>MTSFTRILLNPERRQARKLLTNPQAMHAAVRGAFPPDLSDESRVLWRLDKRGHEYVLYVVGPEASDASHIVEQAGWATRPPEIADYMPLLGSLRKGQQWNFELVANPTKSEFKKNSKRGKVVSLVGNEGQAQWLEDRAAKGGFALKECAIVERSHLRFNKGEESNRRRVALQAVRYRGVLEVTDPDQLRQVLVDGLGRGRAYGCGLLTLARR</sequence>
<dbReference type="Gene3D" id="3.30.70.1200">
    <property type="entry name" value="Crispr-associated protein, domain 1"/>
    <property type="match status" value="1"/>
</dbReference>
<dbReference type="AlphaFoldDB" id="W5YA73"/>
<protein>
    <submittedName>
        <fullName evidence="1">CRISPR-associated protein</fullName>
    </submittedName>
</protein>
<name>W5YA73_9CORY</name>
<dbReference type="CDD" id="cd09727">
    <property type="entry name" value="Cas6_I-E"/>
    <property type="match status" value="1"/>
</dbReference>
<dbReference type="STRING" id="1224164.B843_10165"/>
<dbReference type="RefSeq" id="WP_025253414.1">
    <property type="nucleotide sequence ID" value="NZ_CP004353.1"/>
</dbReference>
<gene>
    <name evidence="1" type="ORF">B843_10165</name>
</gene>
<dbReference type="SUPFAM" id="SSF117987">
    <property type="entry name" value="CRISPR-associated protein"/>
    <property type="match status" value="2"/>
</dbReference>
<dbReference type="EMBL" id="CP004353">
    <property type="protein sequence ID" value="AHI23418.1"/>
    <property type="molecule type" value="Genomic_DNA"/>
</dbReference>
<organism evidence="1 2">
    <name type="scientific">Corynebacterium vitaeruminis DSM 20294</name>
    <dbReference type="NCBI Taxonomy" id="1224164"/>
    <lineage>
        <taxon>Bacteria</taxon>
        <taxon>Bacillati</taxon>
        <taxon>Actinomycetota</taxon>
        <taxon>Actinomycetes</taxon>
        <taxon>Mycobacteriales</taxon>
        <taxon>Corynebacteriaceae</taxon>
        <taxon>Corynebacterium</taxon>
    </lineage>
</organism>
<dbReference type="NCBIfam" id="TIGR01907">
    <property type="entry name" value="casE_Cse3"/>
    <property type="match status" value="1"/>
</dbReference>
<dbReference type="Pfam" id="PF08798">
    <property type="entry name" value="CRISPR_assoc"/>
    <property type="match status" value="1"/>
</dbReference>
<dbReference type="eggNOG" id="ENOG5030BEK">
    <property type="taxonomic scope" value="Bacteria"/>
</dbReference>
<dbReference type="HOGENOM" id="CLU_080982_0_1_11"/>
<reference evidence="1 2" key="1">
    <citation type="submission" date="2013-02" db="EMBL/GenBank/DDBJ databases">
        <title>The complete genome sequence of Corynebacterium vitaeruminis DSM 20294.</title>
        <authorList>
            <person name="Ruckert C."/>
            <person name="Albersmeier A."/>
            <person name="Kalinowski J."/>
        </authorList>
    </citation>
    <scope>NUCLEOTIDE SEQUENCE [LARGE SCALE GENOMIC DNA]</scope>
    <source>
        <strain evidence="2">ATCC 10234</strain>
    </source>
</reference>
<dbReference type="SMART" id="SM01101">
    <property type="entry name" value="CRISPR_assoc"/>
    <property type="match status" value="1"/>
</dbReference>
<evidence type="ECO:0000313" key="1">
    <source>
        <dbReference type="EMBL" id="AHI23418.1"/>
    </source>
</evidence>
<dbReference type="PATRIC" id="fig|1224164.3.peg.2049"/>
<evidence type="ECO:0000313" key="2">
    <source>
        <dbReference type="Proteomes" id="UP000019222"/>
    </source>
</evidence>
<keyword evidence="2" id="KW-1185">Reference proteome</keyword>
<dbReference type="InterPro" id="IPR010179">
    <property type="entry name" value="CRISPR-assoc_prot_Cse3"/>
</dbReference>
<dbReference type="Proteomes" id="UP000019222">
    <property type="component" value="Chromosome"/>
</dbReference>
<proteinExistence type="predicted"/>